<dbReference type="InterPro" id="IPR005181">
    <property type="entry name" value="SASA"/>
</dbReference>
<accession>A0ABT3G439</accession>
<evidence type="ECO:0000256" key="2">
    <source>
        <dbReference type="SAM" id="MobiDB-lite"/>
    </source>
</evidence>
<sequence>MKLILRSTLVAAATISLSSAADPFLSPLFTDHMVLQRDQQDSVWGWTQPGAKITVTLAGKSADAVAGADGKWKVTLPALPAGGPHTMTVSGPQSVTLNDILIGDVWICSGQSNMEWNVANSGNAAEEIAAGTHPQVRSINLDHVTSATPQKTFSGSAWMQCTPQTVGSFTAVGYYFGRKLNQDLGVPIGLIHTSWGGTIAEAWASKESLLPLQDFNAAMEALEAQSRPSTGETPQQAWLKRHDAGTIGNWANLSEVDASWSKAPQPLQWSGSAFADLANLDGVAWFRRTVEVPAADAGKEAELNLGAIDDDDTAWVNGREVGNTAGFAKQRSYKIPAGVLKAGSNAISVRIIDHSGNAGFNSGPESMNLSVPGSAALPLAGEWHYKVSADLTKTGAYPRLPNDNPNVPTVLYNAMIAPLLPYGVKGAIWYQGESNASRAMQYRRVLPAMIGDWRKAFGQGDFPFYIVQLANFTQTQPQPGEAEWAELREAQTLTSKNVKNAGLAVTIDIGEAGDIHPRNKQDVGKRLALQALAKTYGQKIVAAGPEFKSSKVEGSSIKLSFDSTGTGLVAKGGPLKGFAIAGADKKFVWADAKIDGINVVVSSAQVPAPVAVRYAWAANPEANLFNQEGLPAGPFRTDEWPGVTDARR</sequence>
<evidence type="ECO:0000259" key="4">
    <source>
        <dbReference type="Pfam" id="PF03629"/>
    </source>
</evidence>
<evidence type="ECO:0000256" key="3">
    <source>
        <dbReference type="SAM" id="SignalP"/>
    </source>
</evidence>
<dbReference type="PANTHER" id="PTHR22901">
    <property type="entry name" value="SIALATE O-ACETYLESTERASE"/>
    <property type="match status" value="1"/>
</dbReference>
<proteinExistence type="predicted"/>
<feature type="domain" description="Sialate O-acetylesterase" evidence="4">
    <location>
        <begin position="423"/>
        <end position="531"/>
    </location>
</feature>
<feature type="region of interest" description="Disordered" evidence="2">
    <location>
        <begin position="629"/>
        <end position="648"/>
    </location>
</feature>
<reference evidence="5" key="1">
    <citation type="submission" date="2022-10" db="EMBL/GenBank/DDBJ databases">
        <title>Luteolibacter sp. GHJ8, whole genome shotgun sequencing project.</title>
        <authorList>
            <person name="Zhao G."/>
            <person name="Shen L."/>
        </authorList>
    </citation>
    <scope>NUCLEOTIDE SEQUENCE</scope>
    <source>
        <strain evidence="5">GHJ8</strain>
    </source>
</reference>
<feature type="domain" description="Sialate O-acetylesterase" evidence="4">
    <location>
        <begin position="104"/>
        <end position="209"/>
    </location>
</feature>
<dbReference type="Proteomes" id="UP001165653">
    <property type="component" value="Unassembled WGS sequence"/>
</dbReference>
<keyword evidence="6" id="KW-1185">Reference proteome</keyword>
<comment type="caution">
    <text evidence="5">The sequence shown here is derived from an EMBL/GenBank/DDBJ whole genome shotgun (WGS) entry which is preliminary data.</text>
</comment>
<evidence type="ECO:0000313" key="6">
    <source>
        <dbReference type="Proteomes" id="UP001165653"/>
    </source>
</evidence>
<protein>
    <recommendedName>
        <fullName evidence="4">Sialate O-acetylesterase domain-containing protein</fullName>
    </recommendedName>
</protein>
<keyword evidence="3" id="KW-0732">Signal</keyword>
<feature type="chain" id="PRO_5047057113" description="Sialate O-acetylesterase domain-containing protein" evidence="3">
    <location>
        <begin position="21"/>
        <end position="648"/>
    </location>
</feature>
<name>A0ABT3G439_9BACT</name>
<dbReference type="Pfam" id="PF03629">
    <property type="entry name" value="SASA"/>
    <property type="match status" value="2"/>
</dbReference>
<gene>
    <name evidence="5" type="ORF">OJ996_13545</name>
</gene>
<dbReference type="InterPro" id="IPR039329">
    <property type="entry name" value="SIAE"/>
</dbReference>
<dbReference type="Gene3D" id="3.40.50.1110">
    <property type="entry name" value="SGNH hydrolase"/>
    <property type="match status" value="2"/>
</dbReference>
<keyword evidence="1" id="KW-0378">Hydrolase</keyword>
<dbReference type="Gene3D" id="2.60.40.10">
    <property type="entry name" value="Immunoglobulins"/>
    <property type="match status" value="1"/>
</dbReference>
<organism evidence="5 6">
    <name type="scientific">Luteolibacter rhizosphaerae</name>
    <dbReference type="NCBI Taxonomy" id="2989719"/>
    <lineage>
        <taxon>Bacteria</taxon>
        <taxon>Pseudomonadati</taxon>
        <taxon>Verrucomicrobiota</taxon>
        <taxon>Verrucomicrobiia</taxon>
        <taxon>Verrucomicrobiales</taxon>
        <taxon>Verrucomicrobiaceae</taxon>
        <taxon>Luteolibacter</taxon>
    </lineage>
</organism>
<dbReference type="SUPFAM" id="SSF52266">
    <property type="entry name" value="SGNH hydrolase"/>
    <property type="match status" value="1"/>
</dbReference>
<dbReference type="PANTHER" id="PTHR22901:SF0">
    <property type="entry name" value="SIALATE O-ACETYLESTERASE"/>
    <property type="match status" value="1"/>
</dbReference>
<evidence type="ECO:0000313" key="5">
    <source>
        <dbReference type="EMBL" id="MCW1914606.1"/>
    </source>
</evidence>
<dbReference type="RefSeq" id="WP_264514141.1">
    <property type="nucleotide sequence ID" value="NZ_JAPDDR010000006.1"/>
</dbReference>
<dbReference type="InterPro" id="IPR013783">
    <property type="entry name" value="Ig-like_fold"/>
</dbReference>
<dbReference type="EMBL" id="JAPDDR010000006">
    <property type="protein sequence ID" value="MCW1914606.1"/>
    <property type="molecule type" value="Genomic_DNA"/>
</dbReference>
<dbReference type="InterPro" id="IPR008979">
    <property type="entry name" value="Galactose-bd-like_sf"/>
</dbReference>
<dbReference type="InterPro" id="IPR036514">
    <property type="entry name" value="SGNH_hydro_sf"/>
</dbReference>
<evidence type="ECO:0000256" key="1">
    <source>
        <dbReference type="ARBA" id="ARBA00022801"/>
    </source>
</evidence>
<dbReference type="SUPFAM" id="SSF49785">
    <property type="entry name" value="Galactose-binding domain-like"/>
    <property type="match status" value="1"/>
</dbReference>
<feature type="signal peptide" evidence="3">
    <location>
        <begin position="1"/>
        <end position="20"/>
    </location>
</feature>